<dbReference type="SUPFAM" id="SSF50341">
    <property type="entry name" value="CheW-like"/>
    <property type="match status" value="1"/>
</dbReference>
<dbReference type="Gene3D" id="2.30.30.40">
    <property type="entry name" value="SH3 Domains"/>
    <property type="match status" value="1"/>
</dbReference>
<keyword evidence="3" id="KW-1185">Reference proteome</keyword>
<dbReference type="InterPro" id="IPR036061">
    <property type="entry name" value="CheW-like_dom_sf"/>
</dbReference>
<protein>
    <submittedName>
        <fullName evidence="2">Purine-binding chemotaxis protein CheW</fullName>
    </submittedName>
</protein>
<dbReference type="RefSeq" id="WP_209659002.1">
    <property type="nucleotide sequence ID" value="NZ_JAGGLI010000003.1"/>
</dbReference>
<accession>A0ABS4KJ92</accession>
<dbReference type="InterPro" id="IPR039315">
    <property type="entry name" value="CheW"/>
</dbReference>
<dbReference type="EMBL" id="JAGGLI010000003">
    <property type="protein sequence ID" value="MBP2026704.1"/>
    <property type="molecule type" value="Genomic_DNA"/>
</dbReference>
<sequence length="151" mass="17112">MAEKKYVIFKLGEEEYGIDIMKVKEVTEYKETVKVPNTPDFVEGIINLRGDVTPIISLKRRFGLNHDTALETTRVIVVNLEDRLVGFIVDDASQVLSLDDNQIDSAPEIVTGIGKKYIEGIGKVEDRMIIMLDLLQVLDEDEKKELMDVNN</sequence>
<name>A0ABS4KJ92_9FIRM</name>
<evidence type="ECO:0000313" key="3">
    <source>
        <dbReference type="Proteomes" id="UP001314903"/>
    </source>
</evidence>
<comment type="caution">
    <text evidence="2">The sequence shown here is derived from an EMBL/GenBank/DDBJ whole genome shotgun (WGS) entry which is preliminary data.</text>
</comment>
<organism evidence="2 3">
    <name type="scientific">Acetoanaerobium pronyense</name>
    <dbReference type="NCBI Taxonomy" id="1482736"/>
    <lineage>
        <taxon>Bacteria</taxon>
        <taxon>Bacillati</taxon>
        <taxon>Bacillota</taxon>
        <taxon>Clostridia</taxon>
        <taxon>Peptostreptococcales</taxon>
        <taxon>Filifactoraceae</taxon>
        <taxon>Acetoanaerobium</taxon>
    </lineage>
</organism>
<dbReference type="PANTHER" id="PTHR22617:SF23">
    <property type="entry name" value="CHEMOTAXIS PROTEIN CHEW"/>
    <property type="match status" value="1"/>
</dbReference>
<dbReference type="Proteomes" id="UP001314903">
    <property type="component" value="Unassembled WGS sequence"/>
</dbReference>
<proteinExistence type="predicted"/>
<dbReference type="Gene3D" id="2.40.50.180">
    <property type="entry name" value="CheA-289, Domain 4"/>
    <property type="match status" value="1"/>
</dbReference>
<reference evidence="2 3" key="1">
    <citation type="submission" date="2021-03" db="EMBL/GenBank/DDBJ databases">
        <title>Genomic Encyclopedia of Type Strains, Phase IV (KMG-IV): sequencing the most valuable type-strain genomes for metagenomic binning, comparative biology and taxonomic classification.</title>
        <authorList>
            <person name="Goeker M."/>
        </authorList>
    </citation>
    <scope>NUCLEOTIDE SEQUENCE [LARGE SCALE GENOMIC DNA]</scope>
    <source>
        <strain evidence="2 3">DSM 27512</strain>
    </source>
</reference>
<evidence type="ECO:0000259" key="1">
    <source>
        <dbReference type="PROSITE" id="PS50851"/>
    </source>
</evidence>
<dbReference type="CDD" id="cd00732">
    <property type="entry name" value="CheW"/>
    <property type="match status" value="1"/>
</dbReference>
<dbReference type="PANTHER" id="PTHR22617">
    <property type="entry name" value="CHEMOTAXIS SENSOR HISTIDINE KINASE-RELATED"/>
    <property type="match status" value="1"/>
</dbReference>
<dbReference type="Pfam" id="PF01584">
    <property type="entry name" value="CheW"/>
    <property type="match status" value="1"/>
</dbReference>
<feature type="domain" description="CheW-like" evidence="1">
    <location>
        <begin position="3"/>
        <end position="143"/>
    </location>
</feature>
<dbReference type="PROSITE" id="PS50851">
    <property type="entry name" value="CHEW"/>
    <property type="match status" value="1"/>
</dbReference>
<evidence type="ECO:0000313" key="2">
    <source>
        <dbReference type="EMBL" id="MBP2026704.1"/>
    </source>
</evidence>
<dbReference type="InterPro" id="IPR002545">
    <property type="entry name" value="CheW-lke_dom"/>
</dbReference>
<dbReference type="SMART" id="SM00260">
    <property type="entry name" value="CheW"/>
    <property type="match status" value="1"/>
</dbReference>
<gene>
    <name evidence="2" type="ORF">J2Z35_000493</name>
</gene>